<evidence type="ECO:0000313" key="1">
    <source>
        <dbReference type="EMBL" id="MBW33085.1"/>
    </source>
</evidence>
<sequence length="114" mass="13063">MIIRETLGFVFLFRVFAFRSNHRTPRVTLSVPRSTVLGYNFSNNLFFVSVVTSNSTRSNHGRFPELHTHTHAHLLRFTVRAHPFFTGQADDQERDVFFGAAFSRTVHVHALSAT</sequence>
<accession>A0A2M3ZX61</accession>
<protein>
    <submittedName>
        <fullName evidence="1">Putative secreted peptide</fullName>
    </submittedName>
</protein>
<proteinExistence type="predicted"/>
<dbReference type="EMBL" id="GGFM01012334">
    <property type="protein sequence ID" value="MBW33085.1"/>
    <property type="molecule type" value="Transcribed_RNA"/>
</dbReference>
<name>A0A2M3ZX61_9DIPT</name>
<dbReference type="AlphaFoldDB" id="A0A2M3ZX61"/>
<organism evidence="1">
    <name type="scientific">Anopheles braziliensis</name>
    <dbReference type="NCBI Taxonomy" id="58242"/>
    <lineage>
        <taxon>Eukaryota</taxon>
        <taxon>Metazoa</taxon>
        <taxon>Ecdysozoa</taxon>
        <taxon>Arthropoda</taxon>
        <taxon>Hexapoda</taxon>
        <taxon>Insecta</taxon>
        <taxon>Pterygota</taxon>
        <taxon>Neoptera</taxon>
        <taxon>Endopterygota</taxon>
        <taxon>Diptera</taxon>
        <taxon>Nematocera</taxon>
        <taxon>Culicoidea</taxon>
        <taxon>Culicidae</taxon>
        <taxon>Anophelinae</taxon>
        <taxon>Anopheles</taxon>
    </lineage>
</organism>
<reference evidence="1" key="1">
    <citation type="submission" date="2018-01" db="EMBL/GenBank/DDBJ databases">
        <title>An insight into the sialome of Amazonian anophelines.</title>
        <authorList>
            <person name="Ribeiro J.M."/>
            <person name="Scarpassa V."/>
            <person name="Calvo E."/>
        </authorList>
    </citation>
    <scope>NUCLEOTIDE SEQUENCE</scope>
    <source>
        <tissue evidence="1">Salivary glands</tissue>
    </source>
</reference>